<dbReference type="NCBIfam" id="TIGR00737">
    <property type="entry name" value="nifR3_yhdG"/>
    <property type="match status" value="1"/>
</dbReference>
<evidence type="ECO:0000256" key="13">
    <source>
        <dbReference type="PIRNR" id="PIRNR006621"/>
    </source>
</evidence>
<dbReference type="SUPFAM" id="SSF51395">
    <property type="entry name" value="FMN-linked oxidoreductases"/>
    <property type="match status" value="1"/>
</dbReference>
<dbReference type="CDD" id="cd02801">
    <property type="entry name" value="DUS_like_FMN"/>
    <property type="match status" value="1"/>
</dbReference>
<dbReference type="RefSeq" id="WP_255188783.1">
    <property type="nucleotide sequence ID" value="NZ_CP113517.1"/>
</dbReference>
<dbReference type="Gene3D" id="3.20.20.70">
    <property type="entry name" value="Aldolase class I"/>
    <property type="match status" value="1"/>
</dbReference>
<evidence type="ECO:0000256" key="8">
    <source>
        <dbReference type="ARBA" id="ARBA00022884"/>
    </source>
</evidence>
<comment type="similarity">
    <text evidence="12">Belongs to the Dus family. DusB subfamily.</text>
</comment>
<feature type="binding site" evidence="12">
    <location>
        <begin position="16"/>
        <end position="18"/>
    </location>
    <ligand>
        <name>FMN</name>
        <dbReference type="ChEBI" id="CHEBI:58210"/>
    </ligand>
</feature>
<evidence type="ECO:0000256" key="7">
    <source>
        <dbReference type="ARBA" id="ARBA00022857"/>
    </source>
</evidence>
<evidence type="ECO:0000256" key="4">
    <source>
        <dbReference type="ARBA" id="ARBA00022630"/>
    </source>
</evidence>
<dbReference type="InterPro" id="IPR032887">
    <property type="entry name" value="DusB"/>
</dbReference>
<dbReference type="Gene3D" id="1.10.1200.80">
    <property type="entry name" value="Putative flavin oxidoreducatase, domain 2"/>
    <property type="match status" value="1"/>
</dbReference>
<evidence type="ECO:0000256" key="6">
    <source>
        <dbReference type="ARBA" id="ARBA00022694"/>
    </source>
</evidence>
<dbReference type="PANTHER" id="PTHR45846:SF1">
    <property type="entry name" value="TRNA-DIHYDROURIDINE(47) SYNTHASE [NAD(P)(+)]-LIKE"/>
    <property type="match status" value="1"/>
</dbReference>
<keyword evidence="5 12" id="KW-0288">FMN</keyword>
<dbReference type="HAMAP" id="MF_02042">
    <property type="entry name" value="DusB_subfam"/>
    <property type="match status" value="1"/>
</dbReference>
<protein>
    <recommendedName>
        <fullName evidence="12">tRNA-dihydrouridine synthase B</fullName>
        <ecNumber evidence="12">1.3.1.-</ecNumber>
    </recommendedName>
</protein>
<keyword evidence="8 12" id="KW-0694">RNA-binding</keyword>
<dbReference type="InterPro" id="IPR018517">
    <property type="entry name" value="tRNA_hU_synthase_CS"/>
</dbReference>
<comment type="catalytic activity">
    <reaction evidence="10 12">
        <text>a 5,6-dihydrouridine in tRNA + NADP(+) = a uridine in tRNA + NADPH + H(+)</text>
        <dbReference type="Rhea" id="RHEA:23624"/>
        <dbReference type="Rhea" id="RHEA-COMP:13339"/>
        <dbReference type="Rhea" id="RHEA-COMP:13887"/>
        <dbReference type="ChEBI" id="CHEBI:15378"/>
        <dbReference type="ChEBI" id="CHEBI:57783"/>
        <dbReference type="ChEBI" id="CHEBI:58349"/>
        <dbReference type="ChEBI" id="CHEBI:65315"/>
        <dbReference type="ChEBI" id="CHEBI:74443"/>
    </reaction>
</comment>
<accession>A0ABY7GHS0</accession>
<feature type="binding site" evidence="12">
    <location>
        <begin position="224"/>
        <end position="225"/>
    </location>
    <ligand>
        <name>FMN</name>
        <dbReference type="ChEBI" id="CHEBI:58210"/>
    </ligand>
</feature>
<dbReference type="GO" id="GO:0016491">
    <property type="term" value="F:oxidoreductase activity"/>
    <property type="evidence" value="ECO:0007669"/>
    <property type="project" value="UniProtKB-KW"/>
</dbReference>
<evidence type="ECO:0000256" key="11">
    <source>
        <dbReference type="ARBA" id="ARBA00048802"/>
    </source>
</evidence>
<comment type="function">
    <text evidence="2 12 13">Catalyzes the synthesis of 5,6-dihydrouridine (D), a modified base found in the D-loop of most tRNAs, via the reduction of the C5-C6 double bond in target uridines.</text>
</comment>
<feature type="binding site" evidence="12">
    <location>
        <begin position="200"/>
        <end position="202"/>
    </location>
    <ligand>
        <name>FMN</name>
        <dbReference type="ChEBI" id="CHEBI:58210"/>
    </ligand>
</feature>
<dbReference type="EMBL" id="CP113517">
    <property type="protein sequence ID" value="WAR43796.1"/>
    <property type="molecule type" value="Genomic_DNA"/>
</dbReference>
<dbReference type="InterPro" id="IPR004652">
    <property type="entry name" value="DusB-like"/>
</dbReference>
<evidence type="ECO:0000256" key="5">
    <source>
        <dbReference type="ARBA" id="ARBA00022643"/>
    </source>
</evidence>
<evidence type="ECO:0000256" key="2">
    <source>
        <dbReference type="ARBA" id="ARBA00002790"/>
    </source>
</evidence>
<evidence type="ECO:0000256" key="3">
    <source>
        <dbReference type="ARBA" id="ARBA00022555"/>
    </source>
</evidence>
<evidence type="ECO:0000313" key="16">
    <source>
        <dbReference type="Proteomes" id="UP001162780"/>
    </source>
</evidence>
<dbReference type="Proteomes" id="UP001162780">
    <property type="component" value="Chromosome"/>
</dbReference>
<feature type="binding site" evidence="12">
    <location>
        <position position="70"/>
    </location>
    <ligand>
        <name>FMN</name>
        <dbReference type="ChEBI" id="CHEBI:58210"/>
    </ligand>
</feature>
<gene>
    <name evidence="12 15" type="primary">dusB</name>
    <name evidence="15" type="ORF">NM686_015625</name>
</gene>
<sequence length="325" mass="35403">MQIGPYLIPSNIILAPMAGVTDNPFRRLCAQFGAGLTVSEMVISHDHLQHHPRTLKKSDFSGEIGLRAVQILGTNPEQMATAARLNQDRGAQIIDINMGCPAKKVCSVAAGSALMKDENLAARILSAVVAAVEVPVTLKIRTGWDAAHRNAVKIARIAENCGIQALTIHGRTRACKFNGHAEYDTIKQVKDSIKIPVIANGDIDSAEKARHVLNYTGADGVMIGRAAQGKPWIFQELHSKLSTGRESSMSLSDMQAVINRHLEHLYSFYGSTSGVRIARKHIGWYFDQLGTLSAEQKQQINQAQQPAQQLARVNASFNLITPRVA</sequence>
<dbReference type="EC" id="1.3.1.-" evidence="12"/>
<evidence type="ECO:0000256" key="9">
    <source>
        <dbReference type="ARBA" id="ARBA00023002"/>
    </source>
</evidence>
<dbReference type="PROSITE" id="PS01136">
    <property type="entry name" value="UPF0034"/>
    <property type="match status" value="1"/>
</dbReference>
<comment type="cofactor">
    <cofactor evidence="1 12 13">
        <name>FMN</name>
        <dbReference type="ChEBI" id="CHEBI:58210"/>
    </cofactor>
</comment>
<feature type="domain" description="DUS-like FMN-binding" evidence="14">
    <location>
        <begin position="13"/>
        <end position="314"/>
    </location>
</feature>
<evidence type="ECO:0000256" key="1">
    <source>
        <dbReference type="ARBA" id="ARBA00001917"/>
    </source>
</evidence>
<comment type="similarity">
    <text evidence="13">Belongs to the dus family.</text>
</comment>
<keyword evidence="4 12" id="KW-0285">Flavoprotein</keyword>
<keyword evidence="6 12" id="KW-0819">tRNA processing</keyword>
<dbReference type="InterPro" id="IPR013785">
    <property type="entry name" value="Aldolase_TIM"/>
</dbReference>
<reference evidence="15" key="1">
    <citation type="submission" date="2022-11" db="EMBL/GenBank/DDBJ databases">
        <title>Methylomonas rapida sp. nov., Carotenoid-Producing Obligate Methanotrophs with High Growth Characteristics and Biotechnological Potential.</title>
        <authorList>
            <person name="Tikhonova E.N."/>
            <person name="Suleimanov R.Z."/>
            <person name="Miroshnikov K."/>
            <person name="Oshkin I.Y."/>
            <person name="Belova S.E."/>
            <person name="Danilova O.V."/>
            <person name="Ashikhmin A."/>
            <person name="Konopkin A."/>
            <person name="But S.Y."/>
            <person name="Khmelenina V.N."/>
            <person name="Kuznetsov N."/>
            <person name="Pimenov N.V."/>
            <person name="Dedysh S.N."/>
        </authorList>
    </citation>
    <scope>NUCLEOTIDE SEQUENCE</scope>
    <source>
        <strain evidence="15">MP1</strain>
    </source>
</reference>
<keyword evidence="16" id="KW-1185">Reference proteome</keyword>
<dbReference type="Pfam" id="PF01207">
    <property type="entry name" value="Dus"/>
    <property type="match status" value="1"/>
</dbReference>
<dbReference type="PANTHER" id="PTHR45846">
    <property type="entry name" value="TRNA-DIHYDROURIDINE(47) SYNTHASE [NAD(P)(+)]-LIKE"/>
    <property type="match status" value="1"/>
</dbReference>
<feature type="binding site" evidence="12">
    <location>
        <position position="139"/>
    </location>
    <ligand>
        <name>FMN</name>
        <dbReference type="ChEBI" id="CHEBI:58210"/>
    </ligand>
</feature>
<dbReference type="InterPro" id="IPR001269">
    <property type="entry name" value="DUS_fam"/>
</dbReference>
<feature type="active site" description="Proton donor" evidence="12">
    <location>
        <position position="100"/>
    </location>
</feature>
<keyword evidence="3 12" id="KW-0820">tRNA-binding</keyword>
<evidence type="ECO:0000256" key="12">
    <source>
        <dbReference type="HAMAP-Rule" id="MF_02042"/>
    </source>
</evidence>
<evidence type="ECO:0000313" key="15">
    <source>
        <dbReference type="EMBL" id="WAR43796.1"/>
    </source>
</evidence>
<keyword evidence="7 12" id="KW-0521">NADP</keyword>
<organism evidence="15 16">
    <name type="scientific">Methylomonas rapida</name>
    <dbReference type="NCBI Taxonomy" id="2963939"/>
    <lineage>
        <taxon>Bacteria</taxon>
        <taxon>Pseudomonadati</taxon>
        <taxon>Pseudomonadota</taxon>
        <taxon>Gammaproteobacteria</taxon>
        <taxon>Methylococcales</taxon>
        <taxon>Methylococcaceae</taxon>
        <taxon>Methylomonas</taxon>
    </lineage>
</organism>
<proteinExistence type="inferred from homology"/>
<evidence type="ECO:0000256" key="10">
    <source>
        <dbReference type="ARBA" id="ARBA00048205"/>
    </source>
</evidence>
<comment type="catalytic activity">
    <reaction evidence="11 12">
        <text>a 5,6-dihydrouridine in tRNA + NAD(+) = a uridine in tRNA + NADH + H(+)</text>
        <dbReference type="Rhea" id="RHEA:54452"/>
        <dbReference type="Rhea" id="RHEA-COMP:13339"/>
        <dbReference type="Rhea" id="RHEA-COMP:13887"/>
        <dbReference type="ChEBI" id="CHEBI:15378"/>
        <dbReference type="ChEBI" id="CHEBI:57540"/>
        <dbReference type="ChEBI" id="CHEBI:57945"/>
        <dbReference type="ChEBI" id="CHEBI:65315"/>
        <dbReference type="ChEBI" id="CHEBI:74443"/>
    </reaction>
</comment>
<dbReference type="InterPro" id="IPR024036">
    <property type="entry name" value="tRNA-dHydroUridine_Synthase_C"/>
</dbReference>
<name>A0ABY7GHS0_9GAMM</name>
<dbReference type="PIRSF" id="PIRSF006621">
    <property type="entry name" value="Dus"/>
    <property type="match status" value="1"/>
</dbReference>
<dbReference type="InterPro" id="IPR035587">
    <property type="entry name" value="DUS-like_FMN-bd"/>
</dbReference>
<keyword evidence="9 12" id="KW-0560">Oxidoreductase</keyword>
<evidence type="ECO:0000259" key="14">
    <source>
        <dbReference type="Pfam" id="PF01207"/>
    </source>
</evidence>